<sequence length="39" mass="4285">MVLEEAVYASKMVGEATSIASSPIVRNIRDISSLFRQSK</sequence>
<organism evidence="1 2">
    <name type="scientific">Thermofilum adornatum 1505</name>
    <dbReference type="NCBI Taxonomy" id="697581"/>
    <lineage>
        <taxon>Archaea</taxon>
        <taxon>Thermoproteota</taxon>
        <taxon>Thermoprotei</taxon>
        <taxon>Thermofilales</taxon>
        <taxon>Thermofilaceae</taxon>
        <taxon>Thermofilum</taxon>
    </lineage>
</organism>
<dbReference type="STRING" id="697581.TCARB_0015"/>
<name>A0A3G1A593_9CREN</name>
<gene>
    <name evidence="1" type="ORF">TCARB_0015</name>
</gene>
<reference evidence="2" key="1">
    <citation type="book" date="2010" name="EXTREMOPHILES" publisher="0:0-0">
        <title>Complete genome sequences of ten hyperthermophilic archaea reveal their metabolic capabilities and possible ecological roles.</title>
        <editorList>
            <person name="?"/>
        </editorList>
        <authorList>
            <person name="Ravin N.V."/>
            <person name="Mardanov A.V."/>
            <person name="Bonch-Osmolovskaya E.A."/>
            <person name="Skryabin K.G."/>
        </authorList>
    </citation>
    <scope>NUCLEOTIDE SEQUENCE [LARGE SCALE GENOMIC DNA]</scope>
    <source>
        <strain evidence="2">1505</strain>
    </source>
</reference>
<evidence type="ECO:0000313" key="1">
    <source>
        <dbReference type="EMBL" id="AJB41093.1"/>
    </source>
</evidence>
<dbReference type="Proteomes" id="UP000266720">
    <property type="component" value="Chromosome"/>
</dbReference>
<accession>A0A3G1A593</accession>
<proteinExistence type="predicted"/>
<dbReference type="EMBL" id="CP007493">
    <property type="protein sequence ID" value="AJB41093.1"/>
    <property type="molecule type" value="Genomic_DNA"/>
</dbReference>
<dbReference type="KEGG" id="tcb:TCARB_0015"/>
<protein>
    <submittedName>
        <fullName evidence="1">Uncharacterized protein</fullName>
    </submittedName>
</protein>
<evidence type="ECO:0000313" key="2">
    <source>
        <dbReference type="Proteomes" id="UP000266720"/>
    </source>
</evidence>
<dbReference type="AlphaFoldDB" id="A0A3G1A593"/>